<evidence type="ECO:0000313" key="2">
    <source>
        <dbReference type="EMBL" id="ROP36458.1"/>
    </source>
</evidence>
<reference evidence="2 3" key="1">
    <citation type="submission" date="2018-11" db="EMBL/GenBank/DDBJ databases">
        <title>Sequencing the genomes of 1000 actinobacteria strains.</title>
        <authorList>
            <person name="Klenk H.-P."/>
        </authorList>
    </citation>
    <scope>NUCLEOTIDE SEQUENCE [LARGE SCALE GENOMIC DNA]</scope>
    <source>
        <strain evidence="2 3">DSM 44231</strain>
    </source>
</reference>
<feature type="compositionally biased region" description="Basic and acidic residues" evidence="1">
    <location>
        <begin position="122"/>
        <end position="146"/>
    </location>
</feature>
<proteinExistence type="predicted"/>
<feature type="compositionally biased region" description="Basic and acidic residues" evidence="1">
    <location>
        <begin position="95"/>
        <end position="108"/>
    </location>
</feature>
<protein>
    <submittedName>
        <fullName evidence="2">Uncharacterized protein</fullName>
    </submittedName>
</protein>
<dbReference type="AlphaFoldDB" id="A0A3N1H1Y8"/>
<evidence type="ECO:0000313" key="3">
    <source>
        <dbReference type="Proteomes" id="UP000268727"/>
    </source>
</evidence>
<keyword evidence="3" id="KW-1185">Reference proteome</keyword>
<accession>A0A3N1H1Y8</accession>
<gene>
    <name evidence="2" type="ORF">EDD40_1729</name>
</gene>
<comment type="caution">
    <text evidence="2">The sequence shown here is derived from an EMBL/GenBank/DDBJ whole genome shotgun (WGS) entry which is preliminary data.</text>
</comment>
<feature type="region of interest" description="Disordered" evidence="1">
    <location>
        <begin position="95"/>
        <end position="162"/>
    </location>
</feature>
<organism evidence="2 3">
    <name type="scientific">Saccharothrix texasensis</name>
    <dbReference type="NCBI Taxonomy" id="103734"/>
    <lineage>
        <taxon>Bacteria</taxon>
        <taxon>Bacillati</taxon>
        <taxon>Actinomycetota</taxon>
        <taxon>Actinomycetes</taxon>
        <taxon>Pseudonocardiales</taxon>
        <taxon>Pseudonocardiaceae</taxon>
        <taxon>Saccharothrix</taxon>
    </lineage>
</organism>
<evidence type="ECO:0000256" key="1">
    <source>
        <dbReference type="SAM" id="MobiDB-lite"/>
    </source>
</evidence>
<sequence>MAEAGAWRAQLVETRELALLQEVGVCEYEHPLDDALACQVDWAVNGSLKEGQKPGRDITIGKLGALMRIVISPDYHRQRLHEIDLTADSLVKAKAEAERDAAGGEGRRRGAGAGAGATRGGRRPDHGGGAPRGERAGGLRLRDLQRRHARTGRGQDRSSPST</sequence>
<name>A0A3N1H1Y8_9PSEU</name>
<dbReference type="RefSeq" id="WP_246037549.1">
    <property type="nucleotide sequence ID" value="NZ_RJKM01000001.1"/>
</dbReference>
<dbReference type="EMBL" id="RJKM01000001">
    <property type="protein sequence ID" value="ROP36458.1"/>
    <property type="molecule type" value="Genomic_DNA"/>
</dbReference>
<dbReference type="Proteomes" id="UP000268727">
    <property type="component" value="Unassembled WGS sequence"/>
</dbReference>